<keyword evidence="1" id="KW-0812">Transmembrane</keyword>
<dbReference type="RefSeq" id="WP_115501249.1">
    <property type="nucleotide sequence ID" value="NZ_JACRTI010000078.1"/>
</dbReference>
<dbReference type="EMBL" id="JACRTI010000078">
    <property type="protein sequence ID" value="MBC8603751.1"/>
    <property type="molecule type" value="Genomic_DNA"/>
</dbReference>
<feature type="transmembrane region" description="Helical" evidence="1">
    <location>
        <begin position="386"/>
        <end position="403"/>
    </location>
</feature>
<organism evidence="3 4">
    <name type="scientific">Parabacteroides acidifaciens</name>
    <dbReference type="NCBI Taxonomy" id="2290935"/>
    <lineage>
        <taxon>Bacteria</taxon>
        <taxon>Pseudomonadati</taxon>
        <taxon>Bacteroidota</taxon>
        <taxon>Bacteroidia</taxon>
        <taxon>Bacteroidales</taxon>
        <taxon>Tannerellaceae</taxon>
        <taxon>Parabacteroides</taxon>
    </lineage>
</organism>
<comment type="caution">
    <text evidence="3">The sequence shown here is derived from an EMBL/GenBank/DDBJ whole genome shotgun (WGS) entry which is preliminary data.</text>
</comment>
<proteinExistence type="predicted"/>
<name>A0A3D8H961_9BACT</name>
<dbReference type="Pfam" id="PF06123">
    <property type="entry name" value="CreD"/>
    <property type="match status" value="1"/>
</dbReference>
<gene>
    <name evidence="2" type="primary">creD</name>
    <name evidence="3" type="ORF">DWU89_19235</name>
    <name evidence="2" type="ORF">H8784_18750</name>
</gene>
<keyword evidence="5" id="KW-1185">Reference proteome</keyword>
<keyword evidence="1" id="KW-0472">Membrane</keyword>
<reference evidence="2 5" key="2">
    <citation type="submission" date="2020-08" db="EMBL/GenBank/DDBJ databases">
        <title>Genome public.</title>
        <authorList>
            <person name="Liu C."/>
            <person name="Sun Q."/>
        </authorList>
    </citation>
    <scope>NUCLEOTIDE SEQUENCE [LARGE SCALE GENOMIC DNA]</scope>
    <source>
        <strain evidence="2 5">426_9</strain>
    </source>
</reference>
<dbReference type="PIRSF" id="PIRSF004548">
    <property type="entry name" value="CreD"/>
    <property type="match status" value="1"/>
</dbReference>
<dbReference type="Proteomes" id="UP000629596">
    <property type="component" value="Unassembled WGS sequence"/>
</dbReference>
<dbReference type="PANTHER" id="PTHR30092:SF0">
    <property type="entry name" value="INNER MEMBRANE PROTEIN CRED"/>
    <property type="match status" value="1"/>
</dbReference>
<feature type="transmembrane region" description="Helical" evidence="1">
    <location>
        <begin position="356"/>
        <end position="374"/>
    </location>
</feature>
<evidence type="ECO:0000313" key="2">
    <source>
        <dbReference type="EMBL" id="MBC8603751.1"/>
    </source>
</evidence>
<evidence type="ECO:0000313" key="5">
    <source>
        <dbReference type="Proteomes" id="UP000629596"/>
    </source>
</evidence>
<feature type="transmembrane region" description="Helical" evidence="1">
    <location>
        <begin position="305"/>
        <end position="324"/>
    </location>
</feature>
<feature type="transmembrane region" description="Helical" evidence="1">
    <location>
        <begin position="409"/>
        <end position="427"/>
    </location>
</feature>
<dbReference type="GO" id="GO:0005886">
    <property type="term" value="C:plasma membrane"/>
    <property type="evidence" value="ECO:0007669"/>
    <property type="project" value="TreeGrafter"/>
</dbReference>
<dbReference type="InterPro" id="IPR010364">
    <property type="entry name" value="Uncharacterised_IM_CreD"/>
</dbReference>
<reference evidence="3 4" key="1">
    <citation type="submission" date="2018-07" db="EMBL/GenBank/DDBJ databases">
        <title>Parabacteroides acidifaciens nov. sp., isolated from human feces.</title>
        <authorList>
            <person name="Wang Y.J."/>
        </authorList>
    </citation>
    <scope>NUCLEOTIDE SEQUENCE [LARGE SCALE GENOMIC DNA]</scope>
    <source>
        <strain evidence="3 4">426-9</strain>
    </source>
</reference>
<sequence length="455" mass="51183">MTTTPKRTEKTSQTITFKALIIAVLTILLLIPGLMIQDLIQERKNRSVETIEKINAKWSNAQTVCGPILCVPYTTTYTDSDNKITKRLHTLSITPEELNINTRLFPEERHYGIYKTILYKSEIDVEGQFDKVTSLQIENSVIHWNNAYVTIGLSDLRGITDNIEFNLNGHSHTAEATGNSDELSGKILTVGIGDSLAPETGQPLNFNYKLKLNGSSNINFIPIGKTSKVQVAGAWSSPGFIGNFSPEHTITEKGFEASWSILRFNRNIPDMWSDNQVESFYDSTFGVSLVDPVDHYQQNMRSAKYALMFIALTFVVFFFVEILTRTRIHPIQYLLVGIALILFYSLLLSISEQINFAVAYLIASVATIGLITAYTHSIFKNKTQTGALALFLCILYLFLFVILQLEDVALLIGSIGLFIILGIIMYFSRKINWYKQEDTEEEHGTKPETASQPTE</sequence>
<keyword evidence="1" id="KW-1133">Transmembrane helix</keyword>
<protein>
    <submittedName>
        <fullName evidence="3">Cell envelope integrity protein CreD</fullName>
    </submittedName>
</protein>
<dbReference type="NCBIfam" id="NF008712">
    <property type="entry name" value="PRK11715.1-1"/>
    <property type="match status" value="1"/>
</dbReference>
<dbReference type="InterPro" id="IPR036259">
    <property type="entry name" value="MFS_trans_sf"/>
</dbReference>
<dbReference type="EMBL" id="QREV01000078">
    <property type="protein sequence ID" value="RDU47514.1"/>
    <property type="molecule type" value="Genomic_DNA"/>
</dbReference>
<feature type="transmembrane region" description="Helical" evidence="1">
    <location>
        <begin position="15"/>
        <end position="36"/>
    </location>
</feature>
<dbReference type="Proteomes" id="UP000256321">
    <property type="component" value="Unassembled WGS sequence"/>
</dbReference>
<evidence type="ECO:0000313" key="4">
    <source>
        <dbReference type="Proteomes" id="UP000256321"/>
    </source>
</evidence>
<accession>A0A3D8H961</accession>
<dbReference type="PANTHER" id="PTHR30092">
    <property type="entry name" value="INNER MEMBRANE PROTEIN CRED"/>
    <property type="match status" value="1"/>
</dbReference>
<dbReference type="AlphaFoldDB" id="A0A3D8H961"/>
<evidence type="ECO:0000313" key="3">
    <source>
        <dbReference type="EMBL" id="RDU47514.1"/>
    </source>
</evidence>
<dbReference type="SUPFAM" id="SSF103473">
    <property type="entry name" value="MFS general substrate transporter"/>
    <property type="match status" value="1"/>
</dbReference>
<evidence type="ECO:0000256" key="1">
    <source>
        <dbReference type="SAM" id="Phobius"/>
    </source>
</evidence>
<feature type="transmembrane region" description="Helical" evidence="1">
    <location>
        <begin position="331"/>
        <end position="350"/>
    </location>
</feature>